<sequence length="169" mass="18955">MPPISETVYLIYKTLFIGIGATFILDLWALLLNRLFYVPITNWAMVGRWLGHLPSGQFIQKKLVNARPIPYEKALGWLAHYMIGIGYVLILISIEGTYWFTQPTIIPPLLISWILLIAPFFVMMPGMGAGIAGSNTLHPAKTRFFSFIGHSIFGLGMFISAFLSNLYIG</sequence>
<feature type="transmembrane region" description="Helical" evidence="1">
    <location>
        <begin position="144"/>
        <end position="168"/>
    </location>
</feature>
<dbReference type="Proteomes" id="UP000317717">
    <property type="component" value="Unassembled WGS sequence"/>
</dbReference>
<dbReference type="EMBL" id="BJLJ01000006">
    <property type="protein sequence ID" value="GEA67392.1"/>
    <property type="molecule type" value="Genomic_DNA"/>
</dbReference>
<accession>A0A4Y3J7P7</accession>
<evidence type="ECO:0000313" key="2">
    <source>
        <dbReference type="EMBL" id="GEA67392.1"/>
    </source>
</evidence>
<feature type="transmembrane region" description="Helical" evidence="1">
    <location>
        <begin position="7"/>
        <end position="29"/>
    </location>
</feature>
<keyword evidence="1" id="KW-0812">Transmembrane</keyword>
<dbReference type="Pfam" id="PF11158">
    <property type="entry name" value="DUF2938"/>
    <property type="match status" value="1"/>
</dbReference>
<gene>
    <name evidence="2" type="ORF">PA3_15500</name>
</gene>
<organism evidence="2 3">
    <name type="scientific">Acinetobacter pittii</name>
    <name type="common">Acinetobacter genomosp. 3</name>
    <dbReference type="NCBI Taxonomy" id="48296"/>
    <lineage>
        <taxon>Bacteria</taxon>
        <taxon>Pseudomonadati</taxon>
        <taxon>Pseudomonadota</taxon>
        <taxon>Gammaproteobacteria</taxon>
        <taxon>Moraxellales</taxon>
        <taxon>Moraxellaceae</taxon>
        <taxon>Acinetobacter</taxon>
        <taxon>Acinetobacter calcoaceticus/baumannii complex</taxon>
    </lineage>
</organism>
<reference evidence="2 3" key="1">
    <citation type="submission" date="2019-06" db="EMBL/GenBank/DDBJ databases">
        <title>Whole genome shotgun sequence of Acinetobacter pittii NBRC 110514.</title>
        <authorList>
            <person name="Hosoyama A."/>
            <person name="Uohara A."/>
            <person name="Ohji S."/>
            <person name="Ichikawa N."/>
        </authorList>
    </citation>
    <scope>NUCLEOTIDE SEQUENCE [LARGE SCALE GENOMIC DNA]</scope>
    <source>
        <strain evidence="2 3">NBRC 110514</strain>
    </source>
</reference>
<name>A0A4Y3J7P7_ACIPI</name>
<comment type="caution">
    <text evidence="2">The sequence shown here is derived from an EMBL/GenBank/DDBJ whole genome shotgun (WGS) entry which is preliminary data.</text>
</comment>
<keyword evidence="1" id="KW-0472">Membrane</keyword>
<dbReference type="RefSeq" id="WP_141315383.1">
    <property type="nucleotide sequence ID" value="NZ_BJLJ01000006.1"/>
</dbReference>
<evidence type="ECO:0000313" key="3">
    <source>
        <dbReference type="Proteomes" id="UP000317717"/>
    </source>
</evidence>
<evidence type="ECO:0000256" key="1">
    <source>
        <dbReference type="SAM" id="Phobius"/>
    </source>
</evidence>
<protein>
    <submittedName>
        <fullName evidence="2">Permease</fullName>
    </submittedName>
</protein>
<proteinExistence type="predicted"/>
<dbReference type="AlphaFoldDB" id="A0A4Y3J7P7"/>
<feature type="transmembrane region" description="Helical" evidence="1">
    <location>
        <begin position="106"/>
        <end position="132"/>
    </location>
</feature>
<dbReference type="InterPro" id="IPR021329">
    <property type="entry name" value="DUF2938"/>
</dbReference>
<keyword evidence="1" id="KW-1133">Transmembrane helix</keyword>
<feature type="transmembrane region" description="Helical" evidence="1">
    <location>
        <begin position="74"/>
        <end position="94"/>
    </location>
</feature>